<dbReference type="OMA" id="CLALKCY"/>
<dbReference type="Proteomes" id="UP001652626">
    <property type="component" value="Chromosome 24"/>
</dbReference>
<dbReference type="GeneID" id="113398077"/>
<proteinExistence type="inferred from homology"/>
<dbReference type="InterPro" id="IPR039737">
    <property type="entry name" value="INPP5A"/>
</dbReference>
<accession>A0A8B8I5V0</accession>
<dbReference type="InterPro" id="IPR036691">
    <property type="entry name" value="Endo/exonu/phosph_ase_sf"/>
</dbReference>
<dbReference type="RefSeq" id="XP_026492439.2">
    <property type="nucleotide sequence ID" value="XM_026636654.2"/>
</dbReference>
<keyword evidence="2" id="KW-0378">Hydrolase</keyword>
<feature type="compositionally biased region" description="Polar residues" evidence="4">
    <location>
        <begin position="461"/>
        <end position="473"/>
    </location>
</feature>
<protein>
    <recommendedName>
        <fullName evidence="1">inositol-polyphosphate 5-phosphatase</fullName>
        <ecNumber evidence="1">3.1.3.56</ecNumber>
    </recommendedName>
</protein>
<keyword evidence="6" id="KW-1185">Reference proteome</keyword>
<dbReference type="EC" id="3.1.3.56" evidence="1"/>
<dbReference type="GO" id="GO:0004445">
    <property type="term" value="F:inositol-polyphosphate 5-phosphatase activity"/>
    <property type="evidence" value="ECO:0007669"/>
    <property type="project" value="UniProtKB-EC"/>
</dbReference>
<dbReference type="Pfam" id="PF22669">
    <property type="entry name" value="Exo_endo_phos2"/>
    <property type="match status" value="1"/>
</dbReference>
<feature type="region of interest" description="Disordered" evidence="4">
    <location>
        <begin position="362"/>
        <end position="416"/>
    </location>
</feature>
<name>A0A8B8I5V0_VANTA</name>
<evidence type="ECO:0000256" key="1">
    <source>
        <dbReference type="ARBA" id="ARBA00012997"/>
    </source>
</evidence>
<feature type="domain" description="Inositol polyphosphate-related phosphatase" evidence="5">
    <location>
        <begin position="10"/>
        <end position="382"/>
    </location>
</feature>
<dbReference type="SUPFAM" id="SSF56219">
    <property type="entry name" value="DNase I-like"/>
    <property type="match status" value="1"/>
</dbReference>
<evidence type="ECO:0000313" key="6">
    <source>
        <dbReference type="Proteomes" id="UP001652626"/>
    </source>
</evidence>
<evidence type="ECO:0000259" key="5">
    <source>
        <dbReference type="SMART" id="SM00128"/>
    </source>
</evidence>
<feature type="compositionally biased region" description="Polar residues" evidence="4">
    <location>
        <begin position="397"/>
        <end position="406"/>
    </location>
</feature>
<evidence type="ECO:0000256" key="4">
    <source>
        <dbReference type="SAM" id="MobiDB-lite"/>
    </source>
</evidence>
<dbReference type="OrthoDB" id="5780965at2759"/>
<evidence type="ECO:0000313" key="7">
    <source>
        <dbReference type="RefSeq" id="XP_026492439.2"/>
    </source>
</evidence>
<dbReference type="AlphaFoldDB" id="A0A8B8I5V0"/>
<evidence type="ECO:0000256" key="3">
    <source>
        <dbReference type="ARBA" id="ARBA00023599"/>
    </source>
</evidence>
<evidence type="ECO:0000256" key="2">
    <source>
        <dbReference type="ARBA" id="ARBA00022801"/>
    </source>
</evidence>
<dbReference type="GO" id="GO:0046856">
    <property type="term" value="P:phosphatidylinositol dephosphorylation"/>
    <property type="evidence" value="ECO:0007669"/>
    <property type="project" value="InterPro"/>
</dbReference>
<dbReference type="PANTHER" id="PTHR12997:SF2">
    <property type="entry name" value="INOSITOL POLYPHOSPHATE-5-PHOSPHATASE A"/>
    <property type="match status" value="1"/>
</dbReference>
<dbReference type="SMART" id="SM00128">
    <property type="entry name" value="IPPc"/>
    <property type="match status" value="1"/>
</dbReference>
<comment type="similarity">
    <text evidence="3">Belongs to the inositol 1,4,5-trisphosphate 5-phosphatase type I family.</text>
</comment>
<dbReference type="InterPro" id="IPR000300">
    <property type="entry name" value="IPPc"/>
</dbReference>
<dbReference type="Gene3D" id="3.60.10.10">
    <property type="entry name" value="Endonuclease/exonuclease/phosphatase"/>
    <property type="match status" value="1"/>
</dbReference>
<reference evidence="7" key="1">
    <citation type="submission" date="2025-08" db="UniProtKB">
        <authorList>
            <consortium name="RefSeq"/>
        </authorList>
    </citation>
    <scope>IDENTIFICATION</scope>
    <source>
        <tissue evidence="7">Whole body</tissue>
    </source>
</reference>
<gene>
    <name evidence="7" type="primary">5ptasei</name>
</gene>
<dbReference type="PANTHER" id="PTHR12997">
    <property type="entry name" value="TYPE I INOSITOL-1,4,5-TRISPHOSPHATE 5-PHOSPHATASE"/>
    <property type="match status" value="1"/>
</dbReference>
<sequence>MLKFKKMGSDKVPLLLVTANVGSIFEDPFVMLPIWTSEFLQAVSRMDPKFIALHLQEVGGKAYEKSMQYVQDFVQRLCDCPELRLYDKIRIFLDEDFSSPEKFTALGNLYFAHSTLTDLKMWDFELKSYVDVVGKEVNSGNIEKVTTKEKAKFPQHFFPECKWSRKGFLRTRWSIRGTAIEFVNIHLFHDASNLLAMEPFPSVYCRSRRRALRHTLRHLHSDVNAAPYFIFGDFNFRTDTGAVVKKVTEELASCRLQNGANVDSSKLQYRSKSDDRIVLTVGKKEFAHVDHQKIFREPWLQKFDRELESLRSHLFEFPVKFPPTYPFEEDVHLPTHYMKTRCPAWCDRVLLSQSARLLLQPDARHSSRKSVADSDSGSGRISSSDSSPARSGSPARQNSQNKQVSPGKTLEKKSSASELEVLGVPAVAGRKSIADPTALQHAINARVSDSDVSPGRRKLVRNQSEGSPKSGETSAELRRLVDAPTRRRSEYGVIGDAACMGDHKPIYLRVMLQSDRGIVQCCESMSCALCACAARMTPTQRIPRLPTDPDLYTKKLKNIEYSTSYPDKLLSDDQRLRRTRTGSLNEKTSGIPFVEITSADYSSCDGIFVNDIDTTLLSPTKFLDPYTPESVESHTPNADTSNGSDDLTEIIDIVGPNIDIKSNKLTRDRSVSPSQLKSRLDMLLSGNDEKEKGRMCDEDVPELQRLNSRESCKSDGSKKCGLCCFALKCYGFCRRRARTVTCDCSGLKCCTS</sequence>
<feature type="compositionally biased region" description="Low complexity" evidence="4">
    <location>
        <begin position="373"/>
        <end position="396"/>
    </location>
</feature>
<feature type="region of interest" description="Disordered" evidence="4">
    <location>
        <begin position="445"/>
        <end position="478"/>
    </location>
</feature>
<organism evidence="6 7">
    <name type="scientific">Vanessa tameamea</name>
    <name type="common">Kamehameha butterfly</name>
    <dbReference type="NCBI Taxonomy" id="334116"/>
    <lineage>
        <taxon>Eukaryota</taxon>
        <taxon>Metazoa</taxon>
        <taxon>Ecdysozoa</taxon>
        <taxon>Arthropoda</taxon>
        <taxon>Hexapoda</taxon>
        <taxon>Insecta</taxon>
        <taxon>Pterygota</taxon>
        <taxon>Neoptera</taxon>
        <taxon>Endopterygota</taxon>
        <taxon>Lepidoptera</taxon>
        <taxon>Glossata</taxon>
        <taxon>Ditrysia</taxon>
        <taxon>Papilionoidea</taxon>
        <taxon>Nymphalidae</taxon>
        <taxon>Nymphalinae</taxon>
        <taxon>Vanessa</taxon>
    </lineage>
</organism>